<proteinExistence type="inferred from homology"/>
<protein>
    <recommendedName>
        <fullName evidence="8">DNA-directed RNA polymerase subunit</fullName>
    </recommendedName>
</protein>
<keyword evidence="6 8" id="KW-0539">Nucleus</keyword>
<dbReference type="OMA" id="KHCDVHI"/>
<dbReference type="Gene3D" id="2.40.50.1060">
    <property type="match status" value="1"/>
</dbReference>
<dbReference type="GO" id="GO:0006352">
    <property type="term" value="P:DNA-templated transcription initiation"/>
    <property type="evidence" value="ECO:0007669"/>
    <property type="project" value="UniProtKB-UniRule"/>
</dbReference>
<feature type="compositionally biased region" description="Basic and acidic residues" evidence="9">
    <location>
        <begin position="352"/>
        <end position="362"/>
    </location>
</feature>
<dbReference type="GO" id="GO:0006362">
    <property type="term" value="P:transcription elongation by RNA polymerase I"/>
    <property type="evidence" value="ECO:0000318"/>
    <property type="project" value="GO_Central"/>
</dbReference>
<dbReference type="HOGENOM" id="CLU_048289_0_0_1"/>
<evidence type="ECO:0000256" key="9">
    <source>
        <dbReference type="SAM" id="MobiDB-lite"/>
    </source>
</evidence>
<evidence type="ECO:0000256" key="4">
    <source>
        <dbReference type="ARBA" id="ARBA00022553"/>
    </source>
</evidence>
<dbReference type="Pfam" id="PF17875">
    <property type="entry name" value="RPA43_OB"/>
    <property type="match status" value="1"/>
</dbReference>
<dbReference type="InterPro" id="IPR005576">
    <property type="entry name" value="Rpb7-like_N"/>
</dbReference>
<dbReference type="eggNOG" id="KOG4134">
    <property type="taxonomic scope" value="Eukaryota"/>
</dbReference>
<dbReference type="GeneID" id="100019193"/>
<keyword evidence="5 8" id="KW-0804">Transcription</keyword>
<feature type="domain" description="RNA polymerase Rpb7-like N-terminal" evidence="10">
    <location>
        <begin position="170"/>
        <end position="225"/>
    </location>
</feature>
<dbReference type="InterPro" id="IPR041178">
    <property type="entry name" value="RPA43_OB"/>
</dbReference>
<keyword evidence="4" id="KW-0597">Phosphoprotein</keyword>
<dbReference type="KEGG" id="mdo:100019193"/>
<comment type="subcellular location">
    <subcellularLocation>
        <location evidence="1">Nucleus</location>
        <location evidence="1">Nucleolus</location>
    </subcellularLocation>
</comment>
<dbReference type="FunFam" id="3.30.1490.120:FF:000003">
    <property type="entry name" value="DNA-directed RNA polymerase I subunit RPA43"/>
    <property type="match status" value="1"/>
</dbReference>
<dbReference type="Proteomes" id="UP000002280">
    <property type="component" value="Chromosome 8"/>
</dbReference>
<evidence type="ECO:0000256" key="6">
    <source>
        <dbReference type="ARBA" id="ARBA00023242"/>
    </source>
</evidence>
<reference evidence="12 13" key="1">
    <citation type="journal article" date="2007" name="Nature">
        <title>Genome of the marsupial Monodelphis domestica reveals innovation in non-coding sequences.</title>
        <authorList>
            <person name="Mikkelsen T.S."/>
            <person name="Wakefield M.J."/>
            <person name="Aken B."/>
            <person name="Amemiya C.T."/>
            <person name="Chang J.L."/>
            <person name="Duke S."/>
            <person name="Garber M."/>
            <person name="Gentles A.J."/>
            <person name="Goodstadt L."/>
            <person name="Heger A."/>
            <person name="Jurka J."/>
            <person name="Kamal M."/>
            <person name="Mauceli E."/>
            <person name="Searle S.M."/>
            <person name="Sharpe T."/>
            <person name="Baker M.L."/>
            <person name="Batzer M.A."/>
            <person name="Benos P.V."/>
            <person name="Belov K."/>
            <person name="Clamp M."/>
            <person name="Cook A."/>
            <person name="Cuff J."/>
            <person name="Das R."/>
            <person name="Davidow L."/>
            <person name="Deakin J.E."/>
            <person name="Fazzari M.J."/>
            <person name="Glass J.L."/>
            <person name="Grabherr M."/>
            <person name="Greally J.M."/>
            <person name="Gu W."/>
            <person name="Hore T.A."/>
            <person name="Huttley G.A."/>
            <person name="Kleber M."/>
            <person name="Jirtle R.L."/>
            <person name="Koina E."/>
            <person name="Lee J.T."/>
            <person name="Mahony S."/>
            <person name="Marra M.A."/>
            <person name="Miller R.D."/>
            <person name="Nicholls R.D."/>
            <person name="Oda M."/>
            <person name="Papenfuss A.T."/>
            <person name="Parra Z.E."/>
            <person name="Pollock D.D."/>
            <person name="Ray D.A."/>
            <person name="Schein J.E."/>
            <person name="Speed T.P."/>
            <person name="Thompson K."/>
            <person name="VandeBerg J.L."/>
            <person name="Wade C.M."/>
            <person name="Walker J.A."/>
            <person name="Waters P.D."/>
            <person name="Webber C."/>
            <person name="Weidman J.R."/>
            <person name="Xie X."/>
            <person name="Zody M.C."/>
            <person name="Baldwin J."/>
            <person name="Abdouelleil A."/>
            <person name="Abdulkadir J."/>
            <person name="Abebe A."/>
            <person name="Abera B."/>
            <person name="Abreu J."/>
            <person name="Acer S.C."/>
            <person name="Aftuck L."/>
            <person name="Alexander A."/>
            <person name="An P."/>
            <person name="Anderson E."/>
            <person name="Anderson S."/>
            <person name="Arachi H."/>
            <person name="Azer M."/>
            <person name="Bachantsang P."/>
            <person name="Barry A."/>
            <person name="Bayul T."/>
            <person name="Berlin A."/>
            <person name="Bessette D."/>
            <person name="Bloom T."/>
            <person name="Bloom T."/>
            <person name="Boguslavskiy L."/>
            <person name="Bonnet C."/>
            <person name="Boukhgalter B."/>
            <person name="Bourzgui I."/>
            <person name="Brown A."/>
            <person name="Cahill P."/>
            <person name="Channer S."/>
            <person name="Cheshatsang Y."/>
            <person name="Chuda L."/>
            <person name="Citroen M."/>
            <person name="Collymore A."/>
            <person name="Cooke P."/>
            <person name="Costello M."/>
            <person name="D'Aco K."/>
            <person name="Daza R."/>
            <person name="De Haan G."/>
            <person name="DeGray S."/>
            <person name="DeMaso C."/>
            <person name="Dhargay N."/>
            <person name="Dooley K."/>
            <person name="Dooley E."/>
            <person name="Doricent M."/>
            <person name="Dorje P."/>
            <person name="Dorjee K."/>
            <person name="Dupes A."/>
            <person name="Elong R."/>
            <person name="Falk J."/>
            <person name="Farina A."/>
            <person name="Faro S."/>
            <person name="Ferguson D."/>
            <person name="Fisher S."/>
            <person name="Foley C.D."/>
            <person name="Franke A."/>
            <person name="Friedrich D."/>
            <person name="Gadbois L."/>
            <person name="Gearin G."/>
            <person name="Gearin C.R."/>
            <person name="Giannoukos G."/>
            <person name="Goode T."/>
            <person name="Graham J."/>
            <person name="Grandbois E."/>
            <person name="Grewal S."/>
            <person name="Gyaltsen K."/>
            <person name="Hafez N."/>
            <person name="Hagos B."/>
            <person name="Hall J."/>
            <person name="Henson C."/>
            <person name="Hollinger A."/>
            <person name="Honan T."/>
            <person name="Huard M.D."/>
            <person name="Hughes L."/>
            <person name="Hurhula B."/>
            <person name="Husby M.E."/>
            <person name="Kamat A."/>
            <person name="Kanga B."/>
            <person name="Kashin S."/>
            <person name="Khazanovich D."/>
            <person name="Kisner P."/>
            <person name="Lance K."/>
            <person name="Lara M."/>
            <person name="Lee W."/>
            <person name="Lennon N."/>
            <person name="Letendre F."/>
            <person name="LeVine R."/>
            <person name="Lipovsky A."/>
            <person name="Liu X."/>
            <person name="Liu J."/>
            <person name="Liu S."/>
            <person name="Lokyitsang T."/>
            <person name="Lokyitsang Y."/>
            <person name="Lubonja R."/>
            <person name="Lui A."/>
            <person name="MacDonald P."/>
            <person name="Magnisalis V."/>
            <person name="Maru K."/>
            <person name="Matthews C."/>
            <person name="McCusker W."/>
            <person name="McDonough S."/>
            <person name="Mehta T."/>
            <person name="Meldrim J."/>
            <person name="Meneus L."/>
            <person name="Mihai O."/>
            <person name="Mihalev A."/>
            <person name="Mihova T."/>
            <person name="Mittelman R."/>
            <person name="Mlenga V."/>
            <person name="Montmayeur A."/>
            <person name="Mulrain L."/>
            <person name="Navidi A."/>
            <person name="Naylor J."/>
            <person name="Negash T."/>
            <person name="Nguyen T."/>
            <person name="Nguyen N."/>
            <person name="Nicol R."/>
            <person name="Norbu C."/>
            <person name="Norbu N."/>
            <person name="Novod N."/>
            <person name="O'Neill B."/>
            <person name="Osman S."/>
            <person name="Markiewicz E."/>
            <person name="Oyono O.L."/>
            <person name="Patti C."/>
            <person name="Phunkhang P."/>
            <person name="Pierre F."/>
            <person name="Priest M."/>
            <person name="Raghuraman S."/>
            <person name="Rege F."/>
            <person name="Reyes R."/>
            <person name="Rise C."/>
            <person name="Rogov P."/>
            <person name="Ross K."/>
            <person name="Ryan E."/>
            <person name="Settipalli S."/>
            <person name="Shea T."/>
            <person name="Sherpa N."/>
            <person name="Shi L."/>
            <person name="Shih D."/>
            <person name="Sparrow T."/>
            <person name="Spaulding J."/>
            <person name="Stalker J."/>
            <person name="Stange-Thomann N."/>
            <person name="Stavropoulos S."/>
            <person name="Stone C."/>
            <person name="Strader C."/>
            <person name="Tesfaye S."/>
            <person name="Thomson T."/>
            <person name="Thoulutsang Y."/>
            <person name="Thoulutsang D."/>
            <person name="Topham K."/>
            <person name="Topping I."/>
            <person name="Tsamla T."/>
            <person name="Vassiliev H."/>
            <person name="Vo A."/>
            <person name="Wangchuk T."/>
            <person name="Wangdi T."/>
            <person name="Weiand M."/>
            <person name="Wilkinson J."/>
            <person name="Wilson A."/>
            <person name="Yadav S."/>
            <person name="Young G."/>
            <person name="Yu Q."/>
            <person name="Zembek L."/>
            <person name="Zhong D."/>
            <person name="Zimmer A."/>
            <person name="Zwirko Z."/>
            <person name="Jaffe D.B."/>
            <person name="Alvarez P."/>
            <person name="Brockman W."/>
            <person name="Butler J."/>
            <person name="Chin C."/>
            <person name="Gnerre S."/>
            <person name="MacCallum I."/>
            <person name="Graves J.A."/>
            <person name="Ponting C.P."/>
            <person name="Breen M."/>
            <person name="Samollow P.B."/>
            <person name="Lander E.S."/>
            <person name="Lindblad-Toh K."/>
        </authorList>
    </citation>
    <scope>NUCLEOTIDE SEQUENCE [LARGE SCALE GENOMIC DNA]</scope>
</reference>
<dbReference type="AlphaFoldDB" id="F7F5A4"/>
<dbReference type="FunCoup" id="F7F5A4">
    <property type="interactions" value="1794"/>
</dbReference>
<evidence type="ECO:0000256" key="1">
    <source>
        <dbReference type="ARBA" id="ARBA00004604"/>
    </source>
</evidence>
<feature type="compositionally biased region" description="Basic and acidic residues" evidence="9">
    <location>
        <begin position="332"/>
        <end position="345"/>
    </location>
</feature>
<dbReference type="InterPro" id="IPR036898">
    <property type="entry name" value="RNA_pol_Rpb7-like_N_sf"/>
</dbReference>
<evidence type="ECO:0000256" key="5">
    <source>
        <dbReference type="ARBA" id="ARBA00023163"/>
    </source>
</evidence>
<dbReference type="Gene3D" id="3.30.1490.120">
    <property type="entry name" value="RNA polymerase Rpb7-like, N-terminal domain"/>
    <property type="match status" value="1"/>
</dbReference>
<reference evidence="12" key="3">
    <citation type="submission" date="2025-09" db="UniProtKB">
        <authorList>
            <consortium name="Ensembl"/>
        </authorList>
    </citation>
    <scope>IDENTIFICATION</scope>
</reference>
<dbReference type="Bgee" id="ENSMODG00000001402">
    <property type="expression patterns" value="Expressed in skeleton of lower jaw and 21 other cell types or tissues"/>
</dbReference>
<dbReference type="PANTHER" id="PTHR12709:SF5">
    <property type="entry name" value="DNA-DIRECTED RNA POLYMERASE I SUBUNIT RPA43"/>
    <property type="match status" value="1"/>
</dbReference>
<evidence type="ECO:0000256" key="7">
    <source>
        <dbReference type="ARBA" id="ARBA00054032"/>
    </source>
</evidence>
<comment type="function">
    <text evidence="8">DNA-dependent RNA polymerase which catalyzes the transcription of DNA into RNA using the four ribonucleoside triphosphates as substrates.</text>
</comment>
<comment type="similarity">
    <text evidence="2">Belongs to the eukaryotic RPA43 RNA polymerase subunit family.</text>
</comment>
<evidence type="ECO:0000259" key="10">
    <source>
        <dbReference type="Pfam" id="PF03876"/>
    </source>
</evidence>
<dbReference type="OrthoDB" id="10250504at2759"/>
<evidence type="ECO:0000256" key="2">
    <source>
        <dbReference type="ARBA" id="ARBA00005930"/>
    </source>
</evidence>
<dbReference type="Pfam" id="PF03876">
    <property type="entry name" value="SHS2_Rpb7-N"/>
    <property type="match status" value="1"/>
</dbReference>
<sequence>MHTRTHIQTRRLRVLCQSLEHPQGGASILRTCAQGERRKERKEMRMEIRGNSLRMLCACPCICGTWTPSGGRPAARHGVVPFPLLVTRRQGVGLGELREWRVHARRKLFTSLSRAEARGQRKKWVRAGRRMAVSGPAGPGSGSGLQLPTFAAARALVKPGSCLSVGPHRRHVALAPRFLDRKRSGLREQLDRELLRYSESLRGVPVAYDNLKIVGELGDIYDDQGHVHLNVEADFVVFCPERGQRLLGTVNKVAPSHLGCLVHGCFNASIPKPEHMPAEQWQGLHFHVGDELEFEVSRLDSDAAGVFCIRGALIVSSLPPVFPALPEGSENAGHEPEPGIGEEKPKKKSKKDLKQPRLDGGLKEAAAPSDEAGTVEIDPQAQEAVNGLCEEEQEPPAKKKRHREEPEQDPLWHASDSSGYQSDHQKKKKKRKKHSDEPEGPVAPEEPRPKRKKKKE</sequence>
<dbReference type="Ensembl" id="ENSMODT00000001727.4">
    <property type="protein sequence ID" value="ENSMODP00000001692.3"/>
    <property type="gene ID" value="ENSMODG00000001402.4"/>
</dbReference>
<evidence type="ECO:0000313" key="13">
    <source>
        <dbReference type="Proteomes" id="UP000002280"/>
    </source>
</evidence>
<comment type="function">
    <text evidence="7">Component of RNA polymerase I (Pol I), a DNA-dependent RNA polymerase which synthesizes ribosomal RNA precursors using the four ribonucleoside triphosphates as substrates. Through its association with RRN3/TIF-IA may be involved in recruitment of Pol I to rDNA promoters.</text>
</comment>
<dbReference type="InterPro" id="IPR041901">
    <property type="entry name" value="RNAP_I_Rpa43_N"/>
</dbReference>
<feature type="domain" description="RPA43 OB" evidence="11">
    <location>
        <begin position="240"/>
        <end position="354"/>
    </location>
</feature>
<dbReference type="GeneTree" id="ENSGT00390000005553"/>
<evidence type="ECO:0000313" key="12">
    <source>
        <dbReference type="Ensembl" id="ENSMODP00000001692.3"/>
    </source>
</evidence>
<dbReference type="CTD" id="221830"/>
<keyword evidence="3 8" id="KW-0240">DNA-directed RNA polymerase</keyword>
<dbReference type="GO" id="GO:0005736">
    <property type="term" value="C:RNA polymerase I complex"/>
    <property type="evidence" value="ECO:0000318"/>
    <property type="project" value="GO_Central"/>
</dbReference>
<accession>F7F5A4</accession>
<name>F7F5A4_MONDO</name>
<feature type="region of interest" description="Disordered" evidence="9">
    <location>
        <begin position="325"/>
        <end position="456"/>
    </location>
</feature>
<dbReference type="InParanoid" id="F7F5A4"/>
<keyword evidence="13" id="KW-1185">Reference proteome</keyword>
<dbReference type="InterPro" id="IPR045113">
    <property type="entry name" value="Rpb7-like"/>
</dbReference>
<reference evidence="12" key="2">
    <citation type="submission" date="2025-08" db="UniProtKB">
        <authorList>
            <consortium name="Ensembl"/>
        </authorList>
    </citation>
    <scope>IDENTIFICATION</scope>
</reference>
<evidence type="ECO:0000256" key="8">
    <source>
        <dbReference type="RuleBase" id="RU369086"/>
    </source>
</evidence>
<evidence type="ECO:0000259" key="11">
    <source>
        <dbReference type="Pfam" id="PF17875"/>
    </source>
</evidence>
<dbReference type="CDD" id="cd04328">
    <property type="entry name" value="RNAP_I_Rpa43_N"/>
    <property type="match status" value="1"/>
</dbReference>
<dbReference type="STRING" id="13616.ENSMODP00000001692"/>
<organism evidence="12 13">
    <name type="scientific">Monodelphis domestica</name>
    <name type="common">Gray short-tailed opossum</name>
    <dbReference type="NCBI Taxonomy" id="13616"/>
    <lineage>
        <taxon>Eukaryota</taxon>
        <taxon>Metazoa</taxon>
        <taxon>Chordata</taxon>
        <taxon>Craniata</taxon>
        <taxon>Vertebrata</taxon>
        <taxon>Euteleostomi</taxon>
        <taxon>Mammalia</taxon>
        <taxon>Metatheria</taxon>
        <taxon>Didelphimorphia</taxon>
        <taxon>Didelphidae</taxon>
        <taxon>Monodelphis</taxon>
    </lineage>
</organism>
<evidence type="ECO:0000256" key="3">
    <source>
        <dbReference type="ARBA" id="ARBA00022478"/>
    </source>
</evidence>
<dbReference type="PANTHER" id="PTHR12709">
    <property type="entry name" value="DNA-DIRECTED RNA POLYMERASE II, III"/>
    <property type="match status" value="1"/>
</dbReference>